<feature type="compositionally biased region" description="Low complexity" evidence="1">
    <location>
        <begin position="223"/>
        <end position="238"/>
    </location>
</feature>
<feature type="region of interest" description="Disordered" evidence="1">
    <location>
        <begin position="49"/>
        <end position="120"/>
    </location>
</feature>
<feature type="compositionally biased region" description="Basic and acidic residues" evidence="1">
    <location>
        <begin position="53"/>
        <end position="85"/>
    </location>
</feature>
<organism evidence="2 3">
    <name type="scientific">Angomonas deanei</name>
    <dbReference type="NCBI Taxonomy" id="59799"/>
    <lineage>
        <taxon>Eukaryota</taxon>
        <taxon>Discoba</taxon>
        <taxon>Euglenozoa</taxon>
        <taxon>Kinetoplastea</taxon>
        <taxon>Metakinetoplastina</taxon>
        <taxon>Trypanosomatida</taxon>
        <taxon>Trypanosomatidae</taxon>
        <taxon>Strigomonadinae</taxon>
        <taxon>Angomonas</taxon>
    </lineage>
</organism>
<reference evidence="2 3" key="1">
    <citation type="submission" date="2020-08" db="EMBL/GenBank/DDBJ databases">
        <authorList>
            <person name="Newling K."/>
            <person name="Davey J."/>
            <person name="Forrester S."/>
        </authorList>
    </citation>
    <scope>NUCLEOTIDE SEQUENCE [LARGE SCALE GENOMIC DNA]</scope>
    <source>
        <strain evidence="3">Crithidia deanei Carvalho (ATCC PRA-265)</strain>
    </source>
</reference>
<feature type="region of interest" description="Disordered" evidence="1">
    <location>
        <begin position="181"/>
        <end position="317"/>
    </location>
</feature>
<accession>A0A7G2C1W9</accession>
<keyword evidence="3" id="KW-1185">Reference proteome</keyword>
<dbReference type="VEuPathDB" id="TriTrypDB:ADEAN_000012900"/>
<name>A0A7G2C1W9_9TRYP</name>
<dbReference type="AlphaFoldDB" id="A0A7G2C1W9"/>
<evidence type="ECO:0000313" key="3">
    <source>
        <dbReference type="Proteomes" id="UP000515908"/>
    </source>
</evidence>
<feature type="compositionally biased region" description="Low complexity" evidence="1">
    <location>
        <begin position="282"/>
        <end position="299"/>
    </location>
</feature>
<evidence type="ECO:0000256" key="1">
    <source>
        <dbReference type="SAM" id="MobiDB-lite"/>
    </source>
</evidence>
<dbReference type="Proteomes" id="UP000515908">
    <property type="component" value="Chromosome 01"/>
</dbReference>
<feature type="compositionally biased region" description="Basic and acidic residues" evidence="1">
    <location>
        <begin position="98"/>
        <end position="116"/>
    </location>
</feature>
<dbReference type="EMBL" id="LR877145">
    <property type="protein sequence ID" value="CAD2212717.1"/>
    <property type="molecule type" value="Genomic_DNA"/>
</dbReference>
<protein>
    <submittedName>
        <fullName evidence="2">Uncharacterized protein</fullName>
    </submittedName>
</protein>
<sequence length="317" mass="34498">MPTMPLLCVDYTYIGGYQEVQDMEDFGELDDKLEKAGYIPKDEIRRRATAAMVKEEEERKAKEEEQRLAEEAKKREEELKMERRIRQLQGLPPLEEGEEKKDGELPPLHAEVEEKPQPTVKPVAVLEERAPPLPNFSANRGVVSVLSTTEEGSSIAGNYPSAASVVANSMKKKRQALMTYSEYKPSQSTSVKEGSGFGKLSTRELLELSRSNGTTLSHSKNATTLPPATTRSPTSPSKSKIDASAYSNPIIRTPAAPQDGGYAAKKGTKGADSVSPTMQTPLSSKSDNSAKAAAALLPSQRRLSKEPAQKNTGVLAH</sequence>
<feature type="compositionally biased region" description="Polar residues" evidence="1">
    <location>
        <begin position="212"/>
        <end position="222"/>
    </location>
</feature>
<evidence type="ECO:0000313" key="2">
    <source>
        <dbReference type="EMBL" id="CAD2212717.1"/>
    </source>
</evidence>
<gene>
    <name evidence="2" type="ORF">ADEAN_000012900</name>
</gene>
<proteinExistence type="predicted"/>